<dbReference type="RefSeq" id="WP_175498231.1">
    <property type="nucleotide sequence ID" value="NZ_FNQN01000001.1"/>
</dbReference>
<proteinExistence type="predicted"/>
<evidence type="ECO:0000256" key="1">
    <source>
        <dbReference type="SAM" id="MobiDB-lite"/>
    </source>
</evidence>
<gene>
    <name evidence="2" type="ORF">SAMN05660420_00278</name>
</gene>
<name>A0A1H3VVQ2_9BACT</name>
<dbReference type="EMBL" id="FNQN01000001">
    <property type="protein sequence ID" value="SDZ78172.1"/>
    <property type="molecule type" value="Genomic_DNA"/>
</dbReference>
<evidence type="ECO:0000313" key="2">
    <source>
        <dbReference type="EMBL" id="SDZ78172.1"/>
    </source>
</evidence>
<feature type="region of interest" description="Disordered" evidence="1">
    <location>
        <begin position="29"/>
        <end position="54"/>
    </location>
</feature>
<sequence length="54" mass="6107">MEQILLFAIFVGAIYYLYRKLFKNKGCSCSNKSCCSPPPTVSLKDKKDGNNTDR</sequence>
<dbReference type="STRING" id="37625.SAMN05660420_00278"/>
<accession>A0A1H3VVQ2</accession>
<reference evidence="2 3" key="1">
    <citation type="submission" date="2016-10" db="EMBL/GenBank/DDBJ databases">
        <authorList>
            <person name="de Groot N.N."/>
        </authorList>
    </citation>
    <scope>NUCLEOTIDE SEQUENCE [LARGE SCALE GENOMIC DNA]</scope>
    <source>
        <strain evidence="2 3">DSM 7343</strain>
    </source>
</reference>
<dbReference type="AlphaFoldDB" id="A0A1H3VVQ2"/>
<organism evidence="2 3">
    <name type="scientific">Desulfuromusa kysingii</name>
    <dbReference type="NCBI Taxonomy" id="37625"/>
    <lineage>
        <taxon>Bacteria</taxon>
        <taxon>Pseudomonadati</taxon>
        <taxon>Thermodesulfobacteriota</taxon>
        <taxon>Desulfuromonadia</taxon>
        <taxon>Desulfuromonadales</taxon>
        <taxon>Geopsychrobacteraceae</taxon>
        <taxon>Desulfuromusa</taxon>
    </lineage>
</organism>
<protein>
    <recommendedName>
        <fullName evidence="4">Virus attachment protein p12 family protein</fullName>
    </recommendedName>
</protein>
<evidence type="ECO:0008006" key="4">
    <source>
        <dbReference type="Google" id="ProtNLM"/>
    </source>
</evidence>
<feature type="compositionally biased region" description="Basic and acidic residues" evidence="1">
    <location>
        <begin position="43"/>
        <end position="54"/>
    </location>
</feature>
<dbReference type="Proteomes" id="UP000199409">
    <property type="component" value="Unassembled WGS sequence"/>
</dbReference>
<evidence type="ECO:0000313" key="3">
    <source>
        <dbReference type="Proteomes" id="UP000199409"/>
    </source>
</evidence>
<keyword evidence="3" id="KW-1185">Reference proteome</keyword>